<evidence type="ECO:0008006" key="5">
    <source>
        <dbReference type="Google" id="ProtNLM"/>
    </source>
</evidence>
<name>A0A556QR52_9BACT</name>
<keyword evidence="4" id="KW-1185">Reference proteome</keyword>
<dbReference type="AlphaFoldDB" id="A0A556QR52"/>
<protein>
    <recommendedName>
        <fullName evidence="5">PEP-CTERM sorting domain-containing protein</fullName>
    </recommendedName>
</protein>
<keyword evidence="1" id="KW-0812">Transmembrane</keyword>
<dbReference type="Gene3D" id="3.40.390.10">
    <property type="entry name" value="Collagenase (Catalytic Domain)"/>
    <property type="match status" value="1"/>
</dbReference>
<feature type="signal peptide" evidence="2">
    <location>
        <begin position="1"/>
        <end position="19"/>
    </location>
</feature>
<reference evidence="3 4" key="1">
    <citation type="submission" date="2019-07" db="EMBL/GenBank/DDBJ databases">
        <title>Description of 53C-WASEF.</title>
        <authorList>
            <person name="Pitt A."/>
            <person name="Hahn M.W."/>
        </authorList>
    </citation>
    <scope>NUCLEOTIDE SEQUENCE [LARGE SCALE GENOMIC DNA]</scope>
    <source>
        <strain evidence="3 4">53C-WASEF</strain>
    </source>
</reference>
<keyword evidence="2" id="KW-0732">Signal</keyword>
<proteinExistence type="predicted"/>
<comment type="caution">
    <text evidence="3">The sequence shown here is derived from an EMBL/GenBank/DDBJ whole genome shotgun (WGS) entry which is preliminary data.</text>
</comment>
<dbReference type="OrthoDB" id="8198236at2"/>
<accession>A0A556QR52</accession>
<dbReference type="EMBL" id="VMBG01000001">
    <property type="protein sequence ID" value="TSJ79103.1"/>
    <property type="molecule type" value="Genomic_DNA"/>
</dbReference>
<sequence length="346" mass="35078">MKRVLLGLLAITALQSASALTIVVDYTYDTDNFFGSNAGASAALNQAASDVSAVITSSLGALTPSTLSFSGVNGGTTATADWSVNFTNPTSGGAIQLNNFSAAANEYRIFVGSRSIGGGTLGLGGAAGAGLALGGAGSDGEWAGAISQMQTASNAVMTRGAGPVIGVIAGNATLGASNQAYSLQFGLLAGSLAFDNTTNWQFDHTIGVGEGLFDFYSVALHEILHSLGFGSGVTWNENHTGTTWTGANGVAANNGSGSGLLSAGQDHVASGVFSEVFMDSQSQVSVMNPSIAAGTRRYLTDLDVAMLDDLGFSVLAIPEPSTFAFSAVVFGAGLIVWMRRTRARQT</sequence>
<gene>
    <name evidence="3" type="ORF">FPL22_07370</name>
</gene>
<evidence type="ECO:0000313" key="3">
    <source>
        <dbReference type="EMBL" id="TSJ79103.1"/>
    </source>
</evidence>
<organism evidence="3 4">
    <name type="scientific">Rariglobus hedericola</name>
    <dbReference type="NCBI Taxonomy" id="2597822"/>
    <lineage>
        <taxon>Bacteria</taxon>
        <taxon>Pseudomonadati</taxon>
        <taxon>Verrucomicrobiota</taxon>
        <taxon>Opitutia</taxon>
        <taxon>Opitutales</taxon>
        <taxon>Opitutaceae</taxon>
        <taxon>Rariglobus</taxon>
    </lineage>
</organism>
<dbReference type="SUPFAM" id="SSF55486">
    <property type="entry name" value="Metalloproteases ('zincins'), catalytic domain"/>
    <property type="match status" value="1"/>
</dbReference>
<evidence type="ECO:0000256" key="1">
    <source>
        <dbReference type="SAM" id="Phobius"/>
    </source>
</evidence>
<feature type="transmembrane region" description="Helical" evidence="1">
    <location>
        <begin position="321"/>
        <end position="338"/>
    </location>
</feature>
<evidence type="ECO:0000256" key="2">
    <source>
        <dbReference type="SAM" id="SignalP"/>
    </source>
</evidence>
<dbReference type="Proteomes" id="UP000315648">
    <property type="component" value="Unassembled WGS sequence"/>
</dbReference>
<feature type="chain" id="PRO_5021931557" description="PEP-CTERM sorting domain-containing protein" evidence="2">
    <location>
        <begin position="20"/>
        <end position="346"/>
    </location>
</feature>
<keyword evidence="1" id="KW-0472">Membrane</keyword>
<keyword evidence="1" id="KW-1133">Transmembrane helix</keyword>
<dbReference type="GO" id="GO:0008237">
    <property type="term" value="F:metallopeptidase activity"/>
    <property type="evidence" value="ECO:0007669"/>
    <property type="project" value="InterPro"/>
</dbReference>
<dbReference type="InterPro" id="IPR024079">
    <property type="entry name" value="MetalloPept_cat_dom_sf"/>
</dbReference>
<dbReference type="RefSeq" id="WP_144229446.1">
    <property type="nucleotide sequence ID" value="NZ_CBCRVV010000005.1"/>
</dbReference>
<evidence type="ECO:0000313" key="4">
    <source>
        <dbReference type="Proteomes" id="UP000315648"/>
    </source>
</evidence>